<evidence type="ECO:0000313" key="2">
    <source>
        <dbReference type="Proteomes" id="UP000287651"/>
    </source>
</evidence>
<comment type="caution">
    <text evidence="1">The sequence shown here is derived from an EMBL/GenBank/DDBJ whole genome shotgun (WGS) entry which is preliminary data.</text>
</comment>
<reference evidence="1 2" key="1">
    <citation type="journal article" date="2014" name="Agronomy (Basel)">
        <title>A Draft Genome Sequence for Ensete ventricosum, the Drought-Tolerant Tree Against Hunger.</title>
        <authorList>
            <person name="Harrison J."/>
            <person name="Moore K.A."/>
            <person name="Paszkiewicz K."/>
            <person name="Jones T."/>
            <person name="Grant M."/>
            <person name="Ambacheew D."/>
            <person name="Muzemil S."/>
            <person name="Studholme D.J."/>
        </authorList>
    </citation>
    <scope>NUCLEOTIDE SEQUENCE [LARGE SCALE GENOMIC DNA]</scope>
</reference>
<organism evidence="1 2">
    <name type="scientific">Ensete ventricosum</name>
    <name type="common">Abyssinian banana</name>
    <name type="synonym">Musa ensete</name>
    <dbReference type="NCBI Taxonomy" id="4639"/>
    <lineage>
        <taxon>Eukaryota</taxon>
        <taxon>Viridiplantae</taxon>
        <taxon>Streptophyta</taxon>
        <taxon>Embryophyta</taxon>
        <taxon>Tracheophyta</taxon>
        <taxon>Spermatophyta</taxon>
        <taxon>Magnoliopsida</taxon>
        <taxon>Liliopsida</taxon>
        <taxon>Zingiberales</taxon>
        <taxon>Musaceae</taxon>
        <taxon>Ensete</taxon>
    </lineage>
</organism>
<proteinExistence type="predicted"/>
<name>A0A426X6N2_ENSVE</name>
<gene>
    <name evidence="1" type="ORF">B296_00054550</name>
</gene>
<evidence type="ECO:0000313" key="1">
    <source>
        <dbReference type="EMBL" id="RRT35141.1"/>
    </source>
</evidence>
<dbReference type="EMBL" id="AMZH03025500">
    <property type="protein sequence ID" value="RRT35141.1"/>
    <property type="molecule type" value="Genomic_DNA"/>
</dbReference>
<dbReference type="AlphaFoldDB" id="A0A426X6N2"/>
<sequence length="57" mass="6162">ELAQRGSDREYKRDPTQAIRSRPVLMLGSGCHFDAGSSANLAKLSLQDKTFVPVVGS</sequence>
<accession>A0A426X6N2</accession>
<feature type="non-terminal residue" evidence="1">
    <location>
        <position position="1"/>
    </location>
</feature>
<protein>
    <submittedName>
        <fullName evidence="1">Uncharacterized protein</fullName>
    </submittedName>
</protein>
<dbReference type="Proteomes" id="UP000287651">
    <property type="component" value="Unassembled WGS sequence"/>
</dbReference>